<gene>
    <name evidence="1" type="ORF">H4W31_000646</name>
</gene>
<evidence type="ECO:0008006" key="3">
    <source>
        <dbReference type="Google" id="ProtNLM"/>
    </source>
</evidence>
<dbReference type="Pfam" id="PF13424">
    <property type="entry name" value="TPR_12"/>
    <property type="match status" value="1"/>
</dbReference>
<dbReference type="InterPro" id="IPR011990">
    <property type="entry name" value="TPR-like_helical_dom_sf"/>
</dbReference>
<name>A0A927QX21_9ACTN</name>
<evidence type="ECO:0000313" key="2">
    <source>
        <dbReference type="Proteomes" id="UP000649753"/>
    </source>
</evidence>
<dbReference type="RefSeq" id="WP_192765280.1">
    <property type="nucleotide sequence ID" value="NZ_JADBEB010000001.1"/>
</dbReference>
<protein>
    <recommendedName>
        <fullName evidence="3">Tetratricopeptide repeat protein</fullName>
    </recommendedName>
</protein>
<dbReference type="AlphaFoldDB" id="A0A927QX21"/>
<sequence>MQDDYPDTLTIRHNRAYWRGEAGELASAAEATEQLLDDCLRILGPDHRTTLTARNSLARWLGEAGDPAGATEAAE</sequence>
<accession>A0A927QX21</accession>
<dbReference type="EMBL" id="JADBEB010000001">
    <property type="protein sequence ID" value="MBE1485008.1"/>
    <property type="molecule type" value="Genomic_DNA"/>
</dbReference>
<proteinExistence type="predicted"/>
<organism evidence="1 2">
    <name type="scientific">Plantactinospora soyae</name>
    <dbReference type="NCBI Taxonomy" id="1544732"/>
    <lineage>
        <taxon>Bacteria</taxon>
        <taxon>Bacillati</taxon>
        <taxon>Actinomycetota</taxon>
        <taxon>Actinomycetes</taxon>
        <taxon>Micromonosporales</taxon>
        <taxon>Micromonosporaceae</taxon>
        <taxon>Plantactinospora</taxon>
    </lineage>
</organism>
<evidence type="ECO:0000313" key="1">
    <source>
        <dbReference type="EMBL" id="MBE1485008.1"/>
    </source>
</evidence>
<keyword evidence="2" id="KW-1185">Reference proteome</keyword>
<dbReference type="Gene3D" id="1.25.40.10">
    <property type="entry name" value="Tetratricopeptide repeat domain"/>
    <property type="match status" value="1"/>
</dbReference>
<comment type="caution">
    <text evidence="1">The sequence shown here is derived from an EMBL/GenBank/DDBJ whole genome shotgun (WGS) entry which is preliminary data.</text>
</comment>
<dbReference type="SUPFAM" id="SSF48452">
    <property type="entry name" value="TPR-like"/>
    <property type="match status" value="1"/>
</dbReference>
<reference evidence="1" key="1">
    <citation type="submission" date="2020-10" db="EMBL/GenBank/DDBJ databases">
        <title>Sequencing the genomes of 1000 actinobacteria strains.</title>
        <authorList>
            <person name="Klenk H.-P."/>
        </authorList>
    </citation>
    <scope>NUCLEOTIDE SEQUENCE</scope>
    <source>
        <strain evidence="1">DSM 46832</strain>
    </source>
</reference>
<dbReference type="Proteomes" id="UP000649753">
    <property type="component" value="Unassembled WGS sequence"/>
</dbReference>